<evidence type="ECO:0000256" key="1">
    <source>
        <dbReference type="SAM" id="MobiDB-lite"/>
    </source>
</evidence>
<protein>
    <submittedName>
        <fullName evidence="2">Uncharacterized protein</fullName>
    </submittedName>
</protein>
<feature type="compositionally biased region" description="Basic and acidic residues" evidence="1">
    <location>
        <begin position="81"/>
        <end position="90"/>
    </location>
</feature>
<organism evidence="2 3">
    <name type="scientific">Scophthalmus maximus</name>
    <name type="common">Turbot</name>
    <name type="synonym">Psetta maxima</name>
    <dbReference type="NCBI Taxonomy" id="52904"/>
    <lineage>
        <taxon>Eukaryota</taxon>
        <taxon>Metazoa</taxon>
        <taxon>Chordata</taxon>
        <taxon>Craniata</taxon>
        <taxon>Vertebrata</taxon>
        <taxon>Euteleostomi</taxon>
        <taxon>Actinopterygii</taxon>
        <taxon>Neopterygii</taxon>
        <taxon>Teleostei</taxon>
        <taxon>Neoteleostei</taxon>
        <taxon>Acanthomorphata</taxon>
        <taxon>Carangaria</taxon>
        <taxon>Pleuronectiformes</taxon>
        <taxon>Pleuronectoidei</taxon>
        <taxon>Scophthalmidae</taxon>
        <taxon>Scophthalmus</taxon>
    </lineage>
</organism>
<dbReference type="AlphaFoldDB" id="A0A6A4T7G9"/>
<proteinExistence type="predicted"/>
<evidence type="ECO:0000313" key="2">
    <source>
        <dbReference type="EMBL" id="KAF0039940.1"/>
    </source>
</evidence>
<feature type="compositionally biased region" description="Polar residues" evidence="1">
    <location>
        <begin position="36"/>
        <end position="45"/>
    </location>
</feature>
<sequence length="107" mass="12162">MTVESLGRRPRHFIWARCARLTLRSAQKQHTHTHARTSAESLQKSNESLPEFSVLEINLDTSEVAQTKTNVRMQSARLQETKHDFLRDTPVEGQSKSALTNDAEFGI</sequence>
<feature type="region of interest" description="Disordered" evidence="1">
    <location>
        <begin position="26"/>
        <end position="45"/>
    </location>
</feature>
<gene>
    <name evidence="2" type="ORF">F2P81_008175</name>
</gene>
<reference evidence="2 3" key="1">
    <citation type="submission" date="2019-06" db="EMBL/GenBank/DDBJ databases">
        <title>Draft genomes of female and male turbot (Scophthalmus maximus).</title>
        <authorList>
            <person name="Xu H."/>
            <person name="Xu X.-W."/>
            <person name="Shao C."/>
            <person name="Chen S."/>
        </authorList>
    </citation>
    <scope>NUCLEOTIDE SEQUENCE [LARGE SCALE GENOMIC DNA]</scope>
    <source>
        <strain evidence="2">Ysfricsl-2016a</strain>
        <tissue evidence="2">Blood</tissue>
    </source>
</reference>
<dbReference type="EMBL" id="VEVO01000007">
    <property type="protein sequence ID" value="KAF0039940.1"/>
    <property type="molecule type" value="Genomic_DNA"/>
</dbReference>
<accession>A0A6A4T7G9</accession>
<dbReference type="Proteomes" id="UP000438429">
    <property type="component" value="Unassembled WGS sequence"/>
</dbReference>
<comment type="caution">
    <text evidence="2">The sequence shown here is derived from an EMBL/GenBank/DDBJ whole genome shotgun (WGS) entry which is preliminary data.</text>
</comment>
<name>A0A6A4T7G9_SCOMX</name>
<evidence type="ECO:0000313" key="3">
    <source>
        <dbReference type="Proteomes" id="UP000438429"/>
    </source>
</evidence>
<feature type="region of interest" description="Disordered" evidence="1">
    <location>
        <begin position="81"/>
        <end position="107"/>
    </location>
</feature>